<dbReference type="EMBL" id="KV784361">
    <property type="protein sequence ID" value="OEU13935.1"/>
    <property type="molecule type" value="Genomic_DNA"/>
</dbReference>
<evidence type="ECO:0000259" key="6">
    <source>
        <dbReference type="PROSITE" id="PS51194"/>
    </source>
</evidence>
<organism evidence="7 8">
    <name type="scientific">Fragilariopsis cylindrus CCMP1102</name>
    <dbReference type="NCBI Taxonomy" id="635003"/>
    <lineage>
        <taxon>Eukaryota</taxon>
        <taxon>Sar</taxon>
        <taxon>Stramenopiles</taxon>
        <taxon>Ochrophyta</taxon>
        <taxon>Bacillariophyta</taxon>
        <taxon>Bacillariophyceae</taxon>
        <taxon>Bacillariophycidae</taxon>
        <taxon>Bacillariales</taxon>
        <taxon>Bacillariaceae</taxon>
        <taxon>Fragilariopsis</taxon>
    </lineage>
</organism>
<sequence>QILIFVDNARKVDIVVEKLADRGIIAAALHGGMGSEKMDRAEVSKALREGYVGIVVATELAARGLDAPLLTHVINLDLPTDASHYAHRSG</sequence>
<evidence type="ECO:0000256" key="2">
    <source>
        <dbReference type="ARBA" id="ARBA00022741"/>
    </source>
</evidence>
<dbReference type="InterPro" id="IPR027417">
    <property type="entry name" value="P-loop_NTPase"/>
</dbReference>
<proteinExistence type="predicted"/>
<dbReference type="InParanoid" id="A0A1E7F7E2"/>
<dbReference type="PANTHER" id="PTHR47963">
    <property type="entry name" value="DEAD-BOX ATP-DEPENDENT RNA HELICASE 47, MITOCHONDRIAL"/>
    <property type="match status" value="1"/>
</dbReference>
<dbReference type="Proteomes" id="UP000095751">
    <property type="component" value="Unassembled WGS sequence"/>
</dbReference>
<dbReference type="SMART" id="SM00490">
    <property type="entry name" value="HELICc"/>
    <property type="match status" value="1"/>
</dbReference>
<gene>
    <name evidence="7" type="ORF">FRACYDRAFT_163126</name>
</gene>
<dbReference type="Gene3D" id="3.40.50.300">
    <property type="entry name" value="P-loop containing nucleotide triphosphate hydrolases"/>
    <property type="match status" value="1"/>
</dbReference>
<evidence type="ECO:0000256" key="1">
    <source>
        <dbReference type="ARBA" id="ARBA00012552"/>
    </source>
</evidence>
<keyword evidence="2" id="KW-0547">Nucleotide-binding</keyword>
<dbReference type="KEGG" id="fcy:FRACYDRAFT_163126"/>
<dbReference type="EC" id="3.6.4.13" evidence="1"/>
<dbReference type="CDD" id="cd18787">
    <property type="entry name" value="SF2_C_DEAD"/>
    <property type="match status" value="1"/>
</dbReference>
<dbReference type="InterPro" id="IPR001650">
    <property type="entry name" value="Helicase_C-like"/>
</dbReference>
<dbReference type="GO" id="GO:0003723">
    <property type="term" value="F:RNA binding"/>
    <property type="evidence" value="ECO:0007669"/>
    <property type="project" value="TreeGrafter"/>
</dbReference>
<dbReference type="AlphaFoldDB" id="A0A1E7F7E2"/>
<evidence type="ECO:0000256" key="4">
    <source>
        <dbReference type="ARBA" id="ARBA00022806"/>
    </source>
</evidence>
<dbReference type="GO" id="GO:0003724">
    <property type="term" value="F:RNA helicase activity"/>
    <property type="evidence" value="ECO:0007669"/>
    <property type="project" value="UniProtKB-EC"/>
</dbReference>
<keyword evidence="4" id="KW-0347">Helicase</keyword>
<feature type="non-terminal residue" evidence="7">
    <location>
        <position position="90"/>
    </location>
</feature>
<accession>A0A1E7F7E2</accession>
<evidence type="ECO:0000256" key="5">
    <source>
        <dbReference type="ARBA" id="ARBA00022840"/>
    </source>
</evidence>
<feature type="non-terminal residue" evidence="7">
    <location>
        <position position="1"/>
    </location>
</feature>
<keyword evidence="3 7" id="KW-0378">Hydrolase</keyword>
<dbReference type="SUPFAM" id="SSF52540">
    <property type="entry name" value="P-loop containing nucleoside triphosphate hydrolases"/>
    <property type="match status" value="1"/>
</dbReference>
<dbReference type="InterPro" id="IPR050547">
    <property type="entry name" value="DEAD_box_RNA_helicases"/>
</dbReference>
<dbReference type="PROSITE" id="PS51194">
    <property type="entry name" value="HELICASE_CTER"/>
    <property type="match status" value="1"/>
</dbReference>
<protein>
    <recommendedName>
        <fullName evidence="1">RNA helicase</fullName>
        <ecNumber evidence="1">3.6.4.13</ecNumber>
    </recommendedName>
</protein>
<dbReference type="OrthoDB" id="10256233at2759"/>
<keyword evidence="8" id="KW-1185">Reference proteome</keyword>
<dbReference type="GO" id="GO:0016787">
    <property type="term" value="F:hydrolase activity"/>
    <property type="evidence" value="ECO:0007669"/>
    <property type="project" value="UniProtKB-KW"/>
</dbReference>
<feature type="domain" description="Helicase C-terminal" evidence="6">
    <location>
        <begin position="1"/>
        <end position="90"/>
    </location>
</feature>
<evidence type="ECO:0000313" key="7">
    <source>
        <dbReference type="EMBL" id="OEU13935.1"/>
    </source>
</evidence>
<dbReference type="Pfam" id="PF00271">
    <property type="entry name" value="Helicase_C"/>
    <property type="match status" value="1"/>
</dbReference>
<reference evidence="7 8" key="1">
    <citation type="submission" date="2016-09" db="EMBL/GenBank/DDBJ databases">
        <title>Extensive genetic diversity and differential bi-allelic expression allows diatom success in the polar Southern Ocean.</title>
        <authorList>
            <consortium name="DOE Joint Genome Institute"/>
            <person name="Mock T."/>
            <person name="Otillar R.P."/>
            <person name="Strauss J."/>
            <person name="Dupont C."/>
            <person name="Frickenhaus S."/>
            <person name="Maumus F."/>
            <person name="Mcmullan M."/>
            <person name="Sanges R."/>
            <person name="Schmutz J."/>
            <person name="Toseland A."/>
            <person name="Valas R."/>
            <person name="Veluchamy A."/>
            <person name="Ward B.J."/>
            <person name="Allen A."/>
            <person name="Barry K."/>
            <person name="Falciatore A."/>
            <person name="Ferrante M."/>
            <person name="Fortunato A.E."/>
            <person name="Gloeckner G."/>
            <person name="Gruber A."/>
            <person name="Hipkin R."/>
            <person name="Janech M."/>
            <person name="Kroth P."/>
            <person name="Leese F."/>
            <person name="Lindquist E."/>
            <person name="Lyon B.R."/>
            <person name="Martin J."/>
            <person name="Mayer C."/>
            <person name="Parker M."/>
            <person name="Quesneville H."/>
            <person name="Raymond J."/>
            <person name="Uhlig C."/>
            <person name="Valentin K.U."/>
            <person name="Worden A.Z."/>
            <person name="Armbrust E.V."/>
            <person name="Bowler C."/>
            <person name="Green B."/>
            <person name="Moulton V."/>
            <person name="Van Oosterhout C."/>
            <person name="Grigoriev I."/>
        </authorList>
    </citation>
    <scope>NUCLEOTIDE SEQUENCE [LARGE SCALE GENOMIC DNA]</scope>
    <source>
        <strain evidence="7 8">CCMP1102</strain>
    </source>
</reference>
<name>A0A1E7F7E2_9STRA</name>
<evidence type="ECO:0000256" key="3">
    <source>
        <dbReference type="ARBA" id="ARBA00022801"/>
    </source>
</evidence>
<dbReference type="PANTHER" id="PTHR47963:SF8">
    <property type="entry name" value="ATP-DEPENDENT RNA HELICASE DEAD"/>
    <property type="match status" value="1"/>
</dbReference>
<evidence type="ECO:0000313" key="8">
    <source>
        <dbReference type="Proteomes" id="UP000095751"/>
    </source>
</evidence>
<dbReference type="GO" id="GO:0005524">
    <property type="term" value="F:ATP binding"/>
    <property type="evidence" value="ECO:0007669"/>
    <property type="project" value="UniProtKB-KW"/>
</dbReference>
<keyword evidence="5" id="KW-0067">ATP-binding</keyword>